<sequence>MTYSVFAPIVNVFAATYYGLFYLVYRYQLLFVYDEEEFSTGGLSFPCAVAQMYFGIYVFEAVFFVQILSLSTPSWGGIFRLLVVAVTIVGTIVGHIVIVKAYFPQTTYLPISAFKLEPPRDDDFLDSQVMRFARSGVRKLHQIQRSASATLLRHSSKLGHDADSGSTADLVASTIATSTVTSNLAKSHSPGNTLSYEYPDDTNSGYYPPELREDVLVKLWVPRDPHNSCKALFDKIPGIQGYNIVLCTDDAYLDYKSRVKLDKEWQVISGRKSNAC</sequence>
<evidence type="ECO:0000313" key="1">
    <source>
        <dbReference type="EMBL" id="KAJ1672219.1"/>
    </source>
</evidence>
<name>A0ACC1H8L0_9FUNG</name>
<dbReference type="Proteomes" id="UP001145114">
    <property type="component" value="Unassembled WGS sequence"/>
</dbReference>
<gene>
    <name evidence="1" type="ORF">EV182_007248</name>
</gene>
<evidence type="ECO:0000313" key="2">
    <source>
        <dbReference type="Proteomes" id="UP001145114"/>
    </source>
</evidence>
<accession>A0ACC1H8L0</accession>
<reference evidence="1" key="1">
    <citation type="submission" date="2022-06" db="EMBL/GenBank/DDBJ databases">
        <title>Phylogenomic reconstructions and comparative analyses of Kickxellomycotina fungi.</title>
        <authorList>
            <person name="Reynolds N.K."/>
            <person name="Stajich J.E."/>
            <person name="Barry K."/>
            <person name="Grigoriev I.V."/>
            <person name="Crous P."/>
            <person name="Smith M.E."/>
        </authorList>
    </citation>
    <scope>NUCLEOTIDE SEQUENCE</scope>
    <source>
        <strain evidence="1">RSA 2271</strain>
    </source>
</reference>
<comment type="caution">
    <text evidence="1">The sequence shown here is derived from an EMBL/GenBank/DDBJ whole genome shotgun (WGS) entry which is preliminary data.</text>
</comment>
<proteinExistence type="predicted"/>
<keyword evidence="2" id="KW-1185">Reference proteome</keyword>
<feature type="non-terminal residue" evidence="1">
    <location>
        <position position="276"/>
    </location>
</feature>
<dbReference type="EMBL" id="JAMZIH010008431">
    <property type="protein sequence ID" value="KAJ1672219.1"/>
    <property type="molecule type" value="Genomic_DNA"/>
</dbReference>
<protein>
    <submittedName>
        <fullName evidence="1">Uncharacterized protein</fullName>
    </submittedName>
</protein>
<organism evidence="1 2">
    <name type="scientific">Spiromyces aspiralis</name>
    <dbReference type="NCBI Taxonomy" id="68401"/>
    <lineage>
        <taxon>Eukaryota</taxon>
        <taxon>Fungi</taxon>
        <taxon>Fungi incertae sedis</taxon>
        <taxon>Zoopagomycota</taxon>
        <taxon>Kickxellomycotina</taxon>
        <taxon>Kickxellomycetes</taxon>
        <taxon>Kickxellales</taxon>
        <taxon>Kickxellaceae</taxon>
        <taxon>Spiromyces</taxon>
    </lineage>
</organism>